<dbReference type="Gene3D" id="3.30.450.20">
    <property type="entry name" value="PAS domain"/>
    <property type="match status" value="1"/>
</dbReference>
<dbReference type="GO" id="GO:0006355">
    <property type="term" value="P:regulation of DNA-templated transcription"/>
    <property type="evidence" value="ECO:0007669"/>
    <property type="project" value="InterPro"/>
</dbReference>
<dbReference type="PANTHER" id="PTHR43065:SF46">
    <property type="entry name" value="C4-DICARBOXYLATE TRANSPORT SENSOR PROTEIN DCTB"/>
    <property type="match status" value="1"/>
</dbReference>
<evidence type="ECO:0000259" key="11">
    <source>
        <dbReference type="PROSITE" id="PS50109"/>
    </source>
</evidence>
<dbReference type="NCBIfam" id="TIGR00229">
    <property type="entry name" value="sensory_box"/>
    <property type="match status" value="1"/>
</dbReference>
<accession>A0A0H0XLP3</accession>
<dbReference type="InterPro" id="IPR036890">
    <property type="entry name" value="HATPase_C_sf"/>
</dbReference>
<evidence type="ECO:0000256" key="2">
    <source>
        <dbReference type="ARBA" id="ARBA00012438"/>
    </source>
</evidence>
<dbReference type="PROSITE" id="PS50112">
    <property type="entry name" value="PAS"/>
    <property type="match status" value="1"/>
</dbReference>
<evidence type="ECO:0000256" key="10">
    <source>
        <dbReference type="ARBA" id="ARBA00070616"/>
    </source>
</evidence>
<dbReference type="InterPro" id="IPR004358">
    <property type="entry name" value="Sig_transdc_His_kin-like_C"/>
</dbReference>
<evidence type="ECO:0000313" key="13">
    <source>
        <dbReference type="EMBL" id="KLI62911.1"/>
    </source>
</evidence>
<evidence type="ECO:0000313" key="14">
    <source>
        <dbReference type="Proteomes" id="UP000053455"/>
    </source>
</evidence>
<reference evidence="13 14" key="1">
    <citation type="submission" date="2015-04" db="EMBL/GenBank/DDBJ databases">
        <title>The draft genome sequence of Erythrobacter marinus HWDM-33.</title>
        <authorList>
            <person name="Zhuang L."/>
            <person name="Liu Y."/>
            <person name="Shao Z."/>
        </authorList>
    </citation>
    <scope>NUCLEOTIDE SEQUENCE [LARGE SCALE GENOMIC DNA]</scope>
    <source>
        <strain evidence="13 14">HWDM-33</strain>
    </source>
</reference>
<keyword evidence="4" id="KW-0808">Transferase</keyword>
<feature type="domain" description="Histidine kinase" evidence="11">
    <location>
        <begin position="162"/>
        <end position="377"/>
    </location>
</feature>
<name>A0A0H0XLP3_9SPHN</name>
<dbReference type="Proteomes" id="UP000053455">
    <property type="component" value="Unassembled WGS sequence"/>
</dbReference>
<dbReference type="SUPFAM" id="SSF55785">
    <property type="entry name" value="PYP-like sensor domain (PAS domain)"/>
    <property type="match status" value="1"/>
</dbReference>
<evidence type="ECO:0000256" key="9">
    <source>
        <dbReference type="ARBA" id="ARBA00059827"/>
    </source>
</evidence>
<dbReference type="OrthoDB" id="9789238at2"/>
<dbReference type="PANTHER" id="PTHR43065">
    <property type="entry name" value="SENSOR HISTIDINE KINASE"/>
    <property type="match status" value="1"/>
</dbReference>
<evidence type="ECO:0000256" key="5">
    <source>
        <dbReference type="ARBA" id="ARBA00022741"/>
    </source>
</evidence>
<keyword evidence="6" id="KW-0418">Kinase</keyword>
<proteinExistence type="predicted"/>
<dbReference type="SMART" id="SM00387">
    <property type="entry name" value="HATPase_c"/>
    <property type="match status" value="1"/>
</dbReference>
<dbReference type="Pfam" id="PF00512">
    <property type="entry name" value="HisKA"/>
    <property type="match status" value="1"/>
</dbReference>
<dbReference type="Gene3D" id="3.30.565.10">
    <property type="entry name" value="Histidine kinase-like ATPase, C-terminal domain"/>
    <property type="match status" value="1"/>
</dbReference>
<dbReference type="PROSITE" id="PS50109">
    <property type="entry name" value="HIS_KIN"/>
    <property type="match status" value="1"/>
</dbReference>
<dbReference type="Gene3D" id="6.10.250.2580">
    <property type="match status" value="1"/>
</dbReference>
<evidence type="ECO:0000256" key="8">
    <source>
        <dbReference type="ARBA" id="ARBA00023012"/>
    </source>
</evidence>
<dbReference type="InterPro" id="IPR000014">
    <property type="entry name" value="PAS"/>
</dbReference>
<dbReference type="PRINTS" id="PR00344">
    <property type="entry name" value="BCTRLSENSOR"/>
</dbReference>
<dbReference type="InterPro" id="IPR003661">
    <property type="entry name" value="HisK_dim/P_dom"/>
</dbReference>
<sequence>MARSSDAGLLAPLGGGDTLHALIDTMPDAMIVIDVDAKIVFFSHGAERMFGYLEKEIIGENVSMLMPSPDREHHDGYIAHYLKTGEKRIIGIGRVTTARARDGATFPVDLSIGEFVAEGETLFAGFIKDLTDSRETEQQLHALQAELAHVSRISTMGTLATSIAHELNQPLTAITNYANAATDLLEDPTGENLEKLHMAVAETAKEAIRAGQVVQRLRNFIAKGDGHHQLASLPRLVSDATALALVNGDGKGVDIEIKLDHDDQIVLVDAIQIQQVLVNLIRNALEAMQGSTIKRLQITSSLHSERSIMIIIADSGPGLDKHVAERLFHPFVSTKETGMGLGLSICHTIVTAHGGKIWAGASDLGGTQFHFTLPLAEKSEADG</sequence>
<comment type="caution">
    <text evidence="13">The sequence shown here is derived from an EMBL/GenBank/DDBJ whole genome shotgun (WGS) entry which is preliminary data.</text>
</comment>
<dbReference type="RefSeq" id="WP_047094430.1">
    <property type="nucleotide sequence ID" value="NZ_LBHU01000004.1"/>
</dbReference>
<keyword evidence="5" id="KW-0547">Nucleotide-binding</keyword>
<dbReference type="CDD" id="cd00130">
    <property type="entry name" value="PAS"/>
    <property type="match status" value="1"/>
</dbReference>
<dbReference type="GO" id="GO:0005524">
    <property type="term" value="F:ATP binding"/>
    <property type="evidence" value="ECO:0007669"/>
    <property type="project" value="UniProtKB-KW"/>
</dbReference>
<dbReference type="SUPFAM" id="SSF47384">
    <property type="entry name" value="Homodimeric domain of signal transducing histidine kinase"/>
    <property type="match status" value="1"/>
</dbReference>
<evidence type="ECO:0000256" key="3">
    <source>
        <dbReference type="ARBA" id="ARBA00022553"/>
    </source>
</evidence>
<gene>
    <name evidence="13" type="ORF">AAV99_12660</name>
</gene>
<dbReference type="PATRIC" id="fig|874156.12.peg.2607"/>
<dbReference type="SUPFAM" id="SSF55874">
    <property type="entry name" value="ATPase domain of HSP90 chaperone/DNA topoisomerase II/histidine kinase"/>
    <property type="match status" value="1"/>
</dbReference>
<dbReference type="Pfam" id="PF00989">
    <property type="entry name" value="PAS"/>
    <property type="match status" value="1"/>
</dbReference>
<feature type="domain" description="PAS" evidence="12">
    <location>
        <begin position="15"/>
        <end position="85"/>
    </location>
</feature>
<dbReference type="InterPro" id="IPR036097">
    <property type="entry name" value="HisK_dim/P_sf"/>
</dbReference>
<keyword evidence="14" id="KW-1185">Reference proteome</keyword>
<dbReference type="Pfam" id="PF02518">
    <property type="entry name" value="HATPase_c"/>
    <property type="match status" value="1"/>
</dbReference>
<evidence type="ECO:0000259" key="12">
    <source>
        <dbReference type="PROSITE" id="PS50112"/>
    </source>
</evidence>
<dbReference type="GO" id="GO:0000155">
    <property type="term" value="F:phosphorelay sensor kinase activity"/>
    <property type="evidence" value="ECO:0007669"/>
    <property type="project" value="InterPro"/>
</dbReference>
<dbReference type="FunFam" id="3.30.450.20:FF:000060">
    <property type="entry name" value="Sensor protein FixL"/>
    <property type="match status" value="1"/>
</dbReference>
<evidence type="ECO:0000256" key="7">
    <source>
        <dbReference type="ARBA" id="ARBA00022840"/>
    </source>
</evidence>
<dbReference type="SMART" id="SM00091">
    <property type="entry name" value="PAS"/>
    <property type="match status" value="1"/>
</dbReference>
<dbReference type="EMBL" id="LBHU01000004">
    <property type="protein sequence ID" value="KLI62911.1"/>
    <property type="molecule type" value="Genomic_DNA"/>
</dbReference>
<comment type="catalytic activity">
    <reaction evidence="1">
        <text>ATP + protein L-histidine = ADP + protein N-phospho-L-histidine.</text>
        <dbReference type="EC" id="2.7.13.3"/>
    </reaction>
</comment>
<dbReference type="EC" id="2.7.13.3" evidence="2"/>
<protein>
    <recommendedName>
        <fullName evidence="10">Sensor protein FixL</fullName>
        <ecNumber evidence="2">2.7.13.3</ecNumber>
    </recommendedName>
</protein>
<dbReference type="InterPro" id="IPR013767">
    <property type="entry name" value="PAS_fold"/>
</dbReference>
<comment type="function">
    <text evidence="9">Putative oxygen sensor; modulates the activity of FixJ, a transcriptional activator of nitrogen fixation fixK gene. FixL probably acts as a kinase that phosphorylates FixJ.</text>
</comment>
<evidence type="ECO:0000256" key="1">
    <source>
        <dbReference type="ARBA" id="ARBA00000085"/>
    </source>
</evidence>
<dbReference type="Gene3D" id="1.10.287.130">
    <property type="match status" value="1"/>
</dbReference>
<evidence type="ECO:0000256" key="6">
    <source>
        <dbReference type="ARBA" id="ARBA00022777"/>
    </source>
</evidence>
<dbReference type="InterPro" id="IPR035965">
    <property type="entry name" value="PAS-like_dom_sf"/>
</dbReference>
<dbReference type="InterPro" id="IPR005467">
    <property type="entry name" value="His_kinase_dom"/>
</dbReference>
<dbReference type="InterPro" id="IPR003594">
    <property type="entry name" value="HATPase_dom"/>
</dbReference>
<dbReference type="STRING" id="874156.GCA_001021555_02615"/>
<dbReference type="CDD" id="cd00082">
    <property type="entry name" value="HisKA"/>
    <property type="match status" value="1"/>
</dbReference>
<keyword evidence="8" id="KW-0902">Two-component regulatory system</keyword>
<dbReference type="SMART" id="SM00388">
    <property type="entry name" value="HisKA"/>
    <property type="match status" value="1"/>
</dbReference>
<keyword evidence="7" id="KW-0067">ATP-binding</keyword>
<evidence type="ECO:0000256" key="4">
    <source>
        <dbReference type="ARBA" id="ARBA00022679"/>
    </source>
</evidence>
<dbReference type="AlphaFoldDB" id="A0A0H0XLP3"/>
<organism evidence="13 14">
    <name type="scientific">Aurantiacibacter marinus</name>
    <dbReference type="NCBI Taxonomy" id="874156"/>
    <lineage>
        <taxon>Bacteria</taxon>
        <taxon>Pseudomonadati</taxon>
        <taxon>Pseudomonadota</taxon>
        <taxon>Alphaproteobacteria</taxon>
        <taxon>Sphingomonadales</taxon>
        <taxon>Erythrobacteraceae</taxon>
        <taxon>Aurantiacibacter</taxon>
    </lineage>
</organism>
<keyword evidence="3" id="KW-0597">Phosphoprotein</keyword>